<comment type="caution">
    <text evidence="3">The sequence shown here is derived from an EMBL/GenBank/DDBJ whole genome shotgun (WGS) entry which is preliminary data.</text>
</comment>
<gene>
    <name evidence="3" type="ORF">ACFO6W_08190</name>
</gene>
<dbReference type="Proteomes" id="UP001596023">
    <property type="component" value="Unassembled WGS sequence"/>
</dbReference>
<dbReference type="CDD" id="cd16442">
    <property type="entry name" value="BPL"/>
    <property type="match status" value="1"/>
</dbReference>
<dbReference type="Gene3D" id="3.30.930.10">
    <property type="entry name" value="Bira Bifunctional Protein, Domain 2"/>
    <property type="match status" value="1"/>
</dbReference>
<organism evidence="3 4">
    <name type="scientific">Dysgonomonas termitidis</name>
    <dbReference type="NCBI Taxonomy" id="1516126"/>
    <lineage>
        <taxon>Bacteria</taxon>
        <taxon>Pseudomonadati</taxon>
        <taxon>Bacteroidota</taxon>
        <taxon>Bacteroidia</taxon>
        <taxon>Bacteroidales</taxon>
        <taxon>Dysgonomonadaceae</taxon>
        <taxon>Dysgonomonas</taxon>
    </lineage>
</organism>
<dbReference type="GO" id="GO:0004077">
    <property type="term" value="F:biotin--[biotin carboxyl-carrier protein] ligase activity"/>
    <property type="evidence" value="ECO:0007669"/>
    <property type="project" value="UniProtKB-EC"/>
</dbReference>
<dbReference type="EMBL" id="JBHSGN010000061">
    <property type="protein sequence ID" value="MFC4673669.1"/>
    <property type="molecule type" value="Genomic_DNA"/>
</dbReference>
<protein>
    <submittedName>
        <fullName evidence="3">Biotin--[acetyl-CoA-carboxylase] ligase</fullName>
        <ecNumber evidence="3">6.3.4.15</ecNumber>
    </submittedName>
</protein>
<dbReference type="EC" id="6.3.4.15" evidence="3"/>
<keyword evidence="4" id="KW-1185">Reference proteome</keyword>
<evidence type="ECO:0000259" key="2">
    <source>
        <dbReference type="PROSITE" id="PS51733"/>
    </source>
</evidence>
<dbReference type="InterPro" id="IPR045864">
    <property type="entry name" value="aa-tRNA-synth_II/BPL/LPL"/>
</dbReference>
<name>A0ABV9KV30_9BACT</name>
<dbReference type="PANTHER" id="PTHR12835">
    <property type="entry name" value="BIOTIN PROTEIN LIGASE"/>
    <property type="match status" value="1"/>
</dbReference>
<dbReference type="PANTHER" id="PTHR12835:SF5">
    <property type="entry name" value="BIOTIN--PROTEIN LIGASE"/>
    <property type="match status" value="1"/>
</dbReference>
<dbReference type="Pfam" id="PF03099">
    <property type="entry name" value="BPL_LplA_LipB"/>
    <property type="match status" value="1"/>
</dbReference>
<keyword evidence="1 3" id="KW-0436">Ligase</keyword>
<dbReference type="SUPFAM" id="SSF55681">
    <property type="entry name" value="Class II aaRS and biotin synthetases"/>
    <property type="match status" value="1"/>
</dbReference>
<reference evidence="4" key="1">
    <citation type="journal article" date="2019" name="Int. J. Syst. Evol. Microbiol.">
        <title>The Global Catalogue of Microorganisms (GCM) 10K type strain sequencing project: providing services to taxonomists for standard genome sequencing and annotation.</title>
        <authorList>
            <consortium name="The Broad Institute Genomics Platform"/>
            <consortium name="The Broad Institute Genome Sequencing Center for Infectious Disease"/>
            <person name="Wu L."/>
            <person name="Ma J."/>
        </authorList>
    </citation>
    <scope>NUCLEOTIDE SEQUENCE [LARGE SCALE GENOMIC DNA]</scope>
    <source>
        <strain evidence="4">CCUG 66188</strain>
    </source>
</reference>
<proteinExistence type="predicted"/>
<evidence type="ECO:0000313" key="3">
    <source>
        <dbReference type="EMBL" id="MFC4673669.1"/>
    </source>
</evidence>
<evidence type="ECO:0000313" key="4">
    <source>
        <dbReference type="Proteomes" id="UP001596023"/>
    </source>
</evidence>
<dbReference type="InterPro" id="IPR004408">
    <property type="entry name" value="Biotin_CoA_COase_ligase"/>
</dbReference>
<dbReference type="InterPro" id="IPR004143">
    <property type="entry name" value="BPL_LPL_catalytic"/>
</dbReference>
<accession>A0ABV9KV30</accession>
<evidence type="ECO:0000256" key="1">
    <source>
        <dbReference type="ARBA" id="ARBA00022598"/>
    </source>
</evidence>
<dbReference type="PROSITE" id="PS51733">
    <property type="entry name" value="BPL_LPL_CATALYTIC"/>
    <property type="match status" value="1"/>
</dbReference>
<dbReference type="RefSeq" id="WP_379995169.1">
    <property type="nucleotide sequence ID" value="NZ_JBHSGN010000061.1"/>
</dbReference>
<feature type="domain" description="BPL/LPL catalytic" evidence="2">
    <location>
        <begin position="1"/>
        <end position="179"/>
    </location>
</feature>
<dbReference type="NCBIfam" id="TIGR00121">
    <property type="entry name" value="birA_ligase"/>
    <property type="match status" value="1"/>
</dbReference>
<sequence length="244" mass="27923">MPLIIHLVDEIDSTNNYLKSLLLKQKVKEGTIISADFQTGGRGQRGNGWLSEKGKNLLFSIVLYPDTVKANGQFVISQMVSLAVADFLRKYTDGITIKWPNDIYWQDKKICGILIENTLEGDEIKESVCGIGINLNQESFGSSLPNPVSLKQITGEYYEQSIMLEEVRELLFSYYEQLRRGEIQIIAENYRDSLFRKTGYHLFNDNTNDFIARIKDVVSDGTLVLQTENGNERRFAFKEVRYVL</sequence>